<feature type="region of interest" description="Disordered" evidence="1">
    <location>
        <begin position="160"/>
        <end position="197"/>
    </location>
</feature>
<evidence type="ECO:0000256" key="2">
    <source>
        <dbReference type="SAM" id="Phobius"/>
    </source>
</evidence>
<protein>
    <submittedName>
        <fullName evidence="6">Reverse transcriptase domain-containing protein</fullName>
    </submittedName>
</protein>
<dbReference type="WBParaSite" id="SSLN_0000495201-mRNA-1">
    <property type="protein sequence ID" value="SSLN_0000495201-mRNA-1"/>
    <property type="gene ID" value="SSLN_0000495201"/>
</dbReference>
<dbReference type="PANTHER" id="PTHR21301">
    <property type="entry name" value="REVERSE TRANSCRIPTASE"/>
    <property type="match status" value="1"/>
</dbReference>
<dbReference type="InterPro" id="IPR043502">
    <property type="entry name" value="DNA/RNA_pol_sf"/>
</dbReference>
<keyword evidence="2" id="KW-0472">Membrane</keyword>
<evidence type="ECO:0000313" key="6">
    <source>
        <dbReference type="WBParaSite" id="SSLN_0000495201-mRNA-1"/>
    </source>
</evidence>
<organism evidence="6">
    <name type="scientific">Schistocephalus solidus</name>
    <name type="common">Tapeworm</name>
    <dbReference type="NCBI Taxonomy" id="70667"/>
    <lineage>
        <taxon>Eukaryota</taxon>
        <taxon>Metazoa</taxon>
        <taxon>Spiralia</taxon>
        <taxon>Lophotrochozoa</taxon>
        <taxon>Platyhelminthes</taxon>
        <taxon>Cestoda</taxon>
        <taxon>Eucestoda</taxon>
        <taxon>Diphyllobothriidea</taxon>
        <taxon>Diphyllobothriidae</taxon>
        <taxon>Schistocephalus</taxon>
    </lineage>
</organism>
<dbReference type="EMBL" id="UYSU01033003">
    <property type="protein sequence ID" value="VDL91182.1"/>
    <property type="molecule type" value="Genomic_DNA"/>
</dbReference>
<evidence type="ECO:0000313" key="5">
    <source>
        <dbReference type="Proteomes" id="UP000275846"/>
    </source>
</evidence>
<dbReference type="SUPFAM" id="SSF56672">
    <property type="entry name" value="DNA/RNA polymerases"/>
    <property type="match status" value="1"/>
</dbReference>
<name>A0A183SKP9_SCHSO</name>
<evidence type="ECO:0000259" key="3">
    <source>
        <dbReference type="PROSITE" id="PS50878"/>
    </source>
</evidence>
<sequence>MELLDYCLRTYFTFNGYVYEQIQGTPMGSPISGYLAEAILQELETQVFQIYKPKFWMRYVDDTFVIIHREAKENFKRDLNSIFPQIQFTMEEEEDGMLPFLDSLRNCGIIGIILILIVISCGLSRRVPLFQPSPFTQLAAVARRMSSHQMEQRPIWCYDKRGGRGSSSSGGNGIPSVVHNRAHQARCSRAMRQTKRS</sequence>
<dbReference type="CDD" id="cd00304">
    <property type="entry name" value="RT_like"/>
    <property type="match status" value="1"/>
</dbReference>
<evidence type="ECO:0000256" key="1">
    <source>
        <dbReference type="SAM" id="MobiDB-lite"/>
    </source>
</evidence>
<evidence type="ECO:0000313" key="4">
    <source>
        <dbReference type="EMBL" id="VDL91182.1"/>
    </source>
</evidence>
<feature type="transmembrane region" description="Helical" evidence="2">
    <location>
        <begin position="103"/>
        <end position="123"/>
    </location>
</feature>
<dbReference type="PROSITE" id="PS50878">
    <property type="entry name" value="RT_POL"/>
    <property type="match status" value="1"/>
</dbReference>
<keyword evidence="5" id="KW-1185">Reference proteome</keyword>
<dbReference type="InterPro" id="IPR000477">
    <property type="entry name" value="RT_dom"/>
</dbReference>
<reference evidence="6" key="1">
    <citation type="submission" date="2016-06" db="UniProtKB">
        <authorList>
            <consortium name="WormBaseParasite"/>
        </authorList>
    </citation>
    <scope>IDENTIFICATION</scope>
</reference>
<reference evidence="4 5" key="2">
    <citation type="submission" date="2018-11" db="EMBL/GenBank/DDBJ databases">
        <authorList>
            <consortium name="Pathogen Informatics"/>
        </authorList>
    </citation>
    <scope>NUCLEOTIDE SEQUENCE [LARGE SCALE GENOMIC DNA]</scope>
    <source>
        <strain evidence="4 5">NST_G2</strain>
    </source>
</reference>
<accession>A0A183SKP9</accession>
<dbReference type="PANTHER" id="PTHR21301:SF11">
    <property type="entry name" value="GIY-YIG DOMAIN-CONTAINING PROTEIN"/>
    <property type="match status" value="1"/>
</dbReference>
<keyword evidence="2" id="KW-0812">Transmembrane</keyword>
<feature type="domain" description="Reverse transcriptase" evidence="3">
    <location>
        <begin position="1"/>
        <end position="114"/>
    </location>
</feature>
<feature type="compositionally biased region" description="Gly residues" evidence="1">
    <location>
        <begin position="164"/>
        <end position="173"/>
    </location>
</feature>
<gene>
    <name evidence="4" type="ORF">SSLN_LOCUS4797</name>
</gene>
<dbReference type="AlphaFoldDB" id="A0A183SKP9"/>
<proteinExistence type="predicted"/>
<keyword evidence="2" id="KW-1133">Transmembrane helix</keyword>
<dbReference type="OrthoDB" id="10047121at2759"/>
<dbReference type="Proteomes" id="UP000275846">
    <property type="component" value="Unassembled WGS sequence"/>
</dbReference>